<feature type="compositionally biased region" description="Basic and acidic residues" evidence="1">
    <location>
        <begin position="197"/>
        <end position="216"/>
    </location>
</feature>
<feature type="chain" id="PRO_5046785688" evidence="3">
    <location>
        <begin position="28"/>
        <end position="323"/>
    </location>
</feature>
<feature type="signal peptide" evidence="3">
    <location>
        <begin position="1"/>
        <end position="27"/>
    </location>
</feature>
<keyword evidence="2" id="KW-0472">Membrane</keyword>
<feature type="compositionally biased region" description="Low complexity" evidence="1">
    <location>
        <begin position="257"/>
        <end position="283"/>
    </location>
</feature>
<feature type="compositionally biased region" description="Basic and acidic residues" evidence="1">
    <location>
        <begin position="226"/>
        <end position="236"/>
    </location>
</feature>
<dbReference type="Pfam" id="PF03752">
    <property type="entry name" value="ALF"/>
    <property type="match status" value="3"/>
</dbReference>
<evidence type="ECO:0000313" key="4">
    <source>
        <dbReference type="EMBL" id="MDT0451967.1"/>
    </source>
</evidence>
<keyword evidence="2" id="KW-1133">Transmembrane helix</keyword>
<keyword evidence="3" id="KW-0732">Signal</keyword>
<feature type="region of interest" description="Disordered" evidence="1">
    <location>
        <begin position="197"/>
        <end position="291"/>
    </location>
</feature>
<evidence type="ECO:0000256" key="2">
    <source>
        <dbReference type="SAM" id="Phobius"/>
    </source>
</evidence>
<organism evidence="4 5">
    <name type="scientific">Streptomyces hesseae</name>
    <dbReference type="NCBI Taxonomy" id="3075519"/>
    <lineage>
        <taxon>Bacteria</taxon>
        <taxon>Bacillati</taxon>
        <taxon>Actinomycetota</taxon>
        <taxon>Actinomycetes</taxon>
        <taxon>Kitasatosporales</taxon>
        <taxon>Streptomycetaceae</taxon>
        <taxon>Streptomyces</taxon>
    </lineage>
</organism>
<protein>
    <submittedName>
        <fullName evidence="4">ALF repeat-containing protein</fullName>
    </submittedName>
</protein>
<comment type="caution">
    <text evidence="4">The sequence shown here is derived from an EMBL/GenBank/DDBJ whole genome shotgun (WGS) entry which is preliminary data.</text>
</comment>
<proteinExistence type="predicted"/>
<reference evidence="4" key="1">
    <citation type="submission" date="2024-05" db="EMBL/GenBank/DDBJ databases">
        <title>30 novel species of actinomycetes from the DSMZ collection.</title>
        <authorList>
            <person name="Nouioui I."/>
        </authorList>
    </citation>
    <scope>NUCLEOTIDE SEQUENCE</scope>
    <source>
        <strain evidence="4">DSM 40473</strain>
    </source>
</reference>
<evidence type="ECO:0000313" key="5">
    <source>
        <dbReference type="Proteomes" id="UP001180531"/>
    </source>
</evidence>
<dbReference type="InterPro" id="IPR005506">
    <property type="entry name" value="DUF312_ALF"/>
</dbReference>
<gene>
    <name evidence="4" type="ORF">RM609_23195</name>
</gene>
<accession>A0ABU2SSI8</accession>
<dbReference type="EMBL" id="JAVRFI010000016">
    <property type="protein sequence ID" value="MDT0451967.1"/>
    <property type="molecule type" value="Genomic_DNA"/>
</dbReference>
<dbReference type="NCBIfam" id="NF041528">
    <property type="entry name" value="strep_LAETG"/>
    <property type="match status" value="1"/>
</dbReference>
<feature type="transmembrane region" description="Helical" evidence="2">
    <location>
        <begin position="296"/>
        <end position="315"/>
    </location>
</feature>
<keyword evidence="2" id="KW-0812">Transmembrane</keyword>
<evidence type="ECO:0000256" key="1">
    <source>
        <dbReference type="SAM" id="MobiDB-lite"/>
    </source>
</evidence>
<sequence length="323" mass="32082">MKLVRASALVAAMAIAPAVLFSSPAMAAGDGQPAAVSVADKAGDAKPGGGEKGAALADEENQVAIARILGDKNSGPGVREAAQKALDGTPEDRVRFLTTGQHEQRLIDDHVRVSRIIGGGGPTVREYGKAALQDGSAAAIKRFLEEQLPFARKTDLRIKVTQVGGAGGPAVHKAAYEALRADTDEALNHFLEVGQHEARAKDKAAEDAAKGKDGKDQGGTSGTGHDGGKDAKDGKVAKPTPSAGTDQAKQGGSGTEAGAKPSASASASASAQGSGASAKSGGSELAFTGAGSATPWIVGGTVVALGAGAGLVVAARRRGAAQR</sequence>
<dbReference type="Proteomes" id="UP001180531">
    <property type="component" value="Unassembled WGS sequence"/>
</dbReference>
<name>A0ABU2SSI8_9ACTN</name>
<keyword evidence="5" id="KW-1185">Reference proteome</keyword>
<dbReference type="RefSeq" id="WP_311613449.1">
    <property type="nucleotide sequence ID" value="NZ_JAVRFI010000016.1"/>
</dbReference>
<evidence type="ECO:0000256" key="3">
    <source>
        <dbReference type="SAM" id="SignalP"/>
    </source>
</evidence>